<comment type="subcellular location">
    <subcellularLocation>
        <location evidence="1">Cell membrane</location>
        <topology evidence="1">Multi-pass membrane protein</topology>
    </subcellularLocation>
</comment>
<keyword evidence="3 7" id="KW-0812">Transmembrane</keyword>
<dbReference type="AlphaFoldDB" id="A0A6I4RYI5"/>
<evidence type="ECO:0000256" key="2">
    <source>
        <dbReference type="ARBA" id="ARBA00022475"/>
    </source>
</evidence>
<evidence type="ECO:0000256" key="3">
    <source>
        <dbReference type="ARBA" id="ARBA00022692"/>
    </source>
</evidence>
<feature type="transmembrane region" description="Helical" evidence="7">
    <location>
        <begin position="95"/>
        <end position="112"/>
    </location>
</feature>
<evidence type="ECO:0000259" key="8">
    <source>
        <dbReference type="Pfam" id="PF13515"/>
    </source>
</evidence>
<accession>A0A6I4RYI5</accession>
<comment type="similarity">
    <text evidence="6">Belongs to the YccS/YhfK family.</text>
</comment>
<feature type="transmembrane region" description="Helical" evidence="7">
    <location>
        <begin position="151"/>
        <end position="168"/>
    </location>
</feature>
<evidence type="ECO:0000256" key="4">
    <source>
        <dbReference type="ARBA" id="ARBA00022989"/>
    </source>
</evidence>
<dbReference type="GO" id="GO:0005886">
    <property type="term" value="C:plasma membrane"/>
    <property type="evidence" value="ECO:0007669"/>
    <property type="project" value="UniProtKB-SubCell"/>
</dbReference>
<dbReference type="EMBL" id="VJEZ01000012">
    <property type="protein sequence ID" value="MWZ40530.1"/>
    <property type="molecule type" value="Genomic_DNA"/>
</dbReference>
<gene>
    <name evidence="9" type="ORF">FNC33_08285</name>
</gene>
<evidence type="ECO:0000313" key="10">
    <source>
        <dbReference type="Proteomes" id="UP000469081"/>
    </source>
</evidence>
<feature type="transmembrane region" description="Helical" evidence="7">
    <location>
        <begin position="188"/>
        <end position="208"/>
    </location>
</feature>
<feature type="domain" description="Integral membrane bound transporter" evidence="8">
    <location>
        <begin position="34"/>
        <end position="164"/>
    </location>
</feature>
<feature type="transmembrane region" description="Helical" evidence="7">
    <location>
        <begin position="245"/>
        <end position="278"/>
    </location>
</feature>
<feature type="transmembrane region" description="Helical" evidence="7">
    <location>
        <begin position="214"/>
        <end position="233"/>
    </location>
</feature>
<dbReference type="Proteomes" id="UP000469081">
    <property type="component" value="Unassembled WGS sequence"/>
</dbReference>
<evidence type="ECO:0000256" key="7">
    <source>
        <dbReference type="SAM" id="Phobius"/>
    </source>
</evidence>
<feature type="transmembrane region" description="Helical" evidence="7">
    <location>
        <begin position="73"/>
        <end position="89"/>
    </location>
</feature>
<dbReference type="InterPro" id="IPR049453">
    <property type="entry name" value="Memb_transporter_dom"/>
</dbReference>
<keyword evidence="4 7" id="KW-1133">Transmembrane helix</keyword>
<feature type="transmembrane region" description="Helical" evidence="7">
    <location>
        <begin position="21"/>
        <end position="42"/>
    </location>
</feature>
<keyword evidence="5 7" id="KW-0472">Membrane</keyword>
<comment type="caution">
    <text evidence="9">The sequence shown here is derived from an EMBL/GenBank/DDBJ whole genome shotgun (WGS) entry which is preliminary data.</text>
</comment>
<dbReference type="Pfam" id="PF13515">
    <property type="entry name" value="FUSC_2"/>
    <property type="match status" value="1"/>
</dbReference>
<feature type="transmembrane region" description="Helical" evidence="7">
    <location>
        <begin position="48"/>
        <end position="66"/>
    </location>
</feature>
<feature type="transmembrane region" description="Helical" evidence="7">
    <location>
        <begin position="119"/>
        <end position="145"/>
    </location>
</feature>
<evidence type="ECO:0000313" key="9">
    <source>
        <dbReference type="EMBL" id="MWZ40530.1"/>
    </source>
</evidence>
<proteinExistence type="inferred from homology"/>
<reference evidence="9 10" key="1">
    <citation type="submission" date="2019-06" db="EMBL/GenBank/DDBJ databases">
        <title>Phylogeography and genetic diversity of Francisella tularensis subsp. holarctica in France (1947-2018).</title>
        <authorList>
            <person name="Kevin M."/>
            <person name="Madani N."/>
            <person name="Maurin M."/>
        </authorList>
    </citation>
    <scope>NUCLEOTIDE SEQUENCE [LARGE SCALE GENOMIC DNA]</scope>
    <source>
        <strain evidence="9 10">ATCC 15482</strain>
    </source>
</reference>
<name>A0A6I4RYI5_FRATU</name>
<evidence type="ECO:0000256" key="1">
    <source>
        <dbReference type="ARBA" id="ARBA00004651"/>
    </source>
</evidence>
<organism evidence="9 10">
    <name type="scientific">Francisella tularensis</name>
    <dbReference type="NCBI Taxonomy" id="263"/>
    <lineage>
        <taxon>Bacteria</taxon>
        <taxon>Pseudomonadati</taxon>
        <taxon>Pseudomonadota</taxon>
        <taxon>Gammaproteobacteria</taxon>
        <taxon>Thiotrichales</taxon>
        <taxon>Francisellaceae</taxon>
        <taxon>Francisella</taxon>
    </lineage>
</organism>
<feature type="transmembrane region" description="Helical" evidence="7">
    <location>
        <begin position="313"/>
        <end position="330"/>
    </location>
</feature>
<protein>
    <submittedName>
        <fullName evidence="9">FUSC family protein</fullName>
    </submittedName>
</protein>
<keyword evidence="2" id="KW-1003">Cell membrane</keyword>
<dbReference type="PANTHER" id="PTHR30509:SF9">
    <property type="entry name" value="MULTIDRUG RESISTANCE PROTEIN MDTO"/>
    <property type="match status" value="1"/>
</dbReference>
<evidence type="ECO:0000256" key="5">
    <source>
        <dbReference type="ARBA" id="ARBA00023136"/>
    </source>
</evidence>
<evidence type="ECO:0000256" key="6">
    <source>
        <dbReference type="ARBA" id="ARBA00043993"/>
    </source>
</evidence>
<dbReference type="PANTHER" id="PTHR30509">
    <property type="entry name" value="P-HYDROXYBENZOIC ACID EFFLUX PUMP SUBUNIT-RELATED"/>
    <property type="match status" value="1"/>
</dbReference>
<sequence>MEMSMYGSKFYDIKKEDSLEVLLIAIVMSVSGTIAIIINDALNFDYPFWAATAAIVIFSTGSSLTLYKTWRRIVATIIGSIIGLYLSILLVEFSFVGVMIIFIIGSIFLFLSKTYPKEGYFLLFIGLHISFIGAGCIVEPANAFYLTEYRILTNIVGVLCTLVFVLLLPMKKGKGFSPAPPMSNKDALLNVTRIFIAMSLAVLFWMFVNIPGGSINMIITIVVISGIEINKTVLIFHRRFFGCLLGVSCGIACIVISSYLPILIFPLFIIFSTIFMYFTLQHPLYGYAYEQANRVFMIVCFPTKLELFSFDDGAYRALGIFIALFILLLIEVGERVLDVISESLGKYIIKQLFL</sequence>